<dbReference type="EMBL" id="MSCK01000001">
    <property type="protein sequence ID" value="PQJ72651.1"/>
    <property type="molecule type" value="Genomic_DNA"/>
</dbReference>
<dbReference type="RefSeq" id="WP_105048310.1">
    <property type="nucleotide sequence ID" value="NZ_CP150661.1"/>
</dbReference>
<evidence type="ECO:0000313" key="4">
    <source>
        <dbReference type="EMBL" id="PQJ72651.1"/>
    </source>
</evidence>
<protein>
    <recommendedName>
        <fullName evidence="3">Secretion system C-terminal sorting domain-containing protein</fullName>
    </recommendedName>
</protein>
<dbReference type="InterPro" id="IPR026444">
    <property type="entry name" value="Secre_tail"/>
</dbReference>
<feature type="chain" id="PRO_5015138774" description="Secretion system C-terminal sorting domain-containing protein" evidence="2">
    <location>
        <begin position="19"/>
        <end position="577"/>
    </location>
</feature>
<evidence type="ECO:0000256" key="1">
    <source>
        <dbReference type="ARBA" id="ARBA00022729"/>
    </source>
</evidence>
<feature type="signal peptide" evidence="2">
    <location>
        <begin position="1"/>
        <end position="18"/>
    </location>
</feature>
<dbReference type="AlphaFoldDB" id="A0A2P6CCK1"/>
<keyword evidence="5" id="KW-1185">Reference proteome</keyword>
<gene>
    <name evidence="4" type="ORF">BTO14_04995</name>
</gene>
<name>A0A2P6CCK1_9FLAO</name>
<proteinExistence type="predicted"/>
<comment type="caution">
    <text evidence="4">The sequence shown here is derived from an EMBL/GenBank/DDBJ whole genome shotgun (WGS) entry which is preliminary data.</text>
</comment>
<sequence length="577" mass="61675">MKKLLLTSCFLASLSISAQRVFTSTGSGDWSTPATWTITDPNANGGVNTVPSNIDDVFVSTSHTVDVSSGNDAVCNNLTTGGSSGGVDLRDGSTLTVEGDVSLGRFDNSLRLFHGTGAPPTLIIKGTITDRRIYLRKVLSNNKWFLISSPFLNAKKSKFLTGSTNTVTNSVANGFTGDGSKTSFASYDDANASGSKYVYTLEASKTSGNLTDAAGYSILLDNSPSNASYTMNGKYHHGATTSVAISDAGNGYNLVGNPYLAYIYANDAANATHNVLLDNNSILDEATIWLWDGDNATWVTVNKSDAAAYHISPTQGFFVKAKTGGGAFTFDKDLETHATNGDVFLKTTNNRFEIDLTISTDKLSRKTAIRYIDNTTTSFDNGYDSSVFGGYSEDFQVYTQLLESTTKNLAIQSLPTKGLETMVVPVGVKAPANSEITFSAKSLNVPAGYNVYLEDKTNNILTRLDEANAAYTTTVTSAITEGRFFIHTSAFSVLSLESELLEGVSIFKTDNSNLRIVGLQQGKVSVSLVNLIGKTVMNSSFKASTVNNIALPKLATGVYIVQLETEAGKLNKKIILE</sequence>
<reference evidence="4 5" key="1">
    <citation type="submission" date="2016-12" db="EMBL/GenBank/DDBJ databases">
        <title>Trade-off between light-utilization and light-protection in marine flavobacteria.</title>
        <authorList>
            <person name="Kumagai Y."/>
            <person name="Yoshizawa S."/>
            <person name="Kogure K."/>
            <person name="Iwasaki W."/>
        </authorList>
    </citation>
    <scope>NUCLEOTIDE SEQUENCE [LARGE SCALE GENOMIC DNA]</scope>
    <source>
        <strain evidence="4 5">KCTC 12100</strain>
    </source>
</reference>
<dbReference type="Pfam" id="PF18962">
    <property type="entry name" value="Por_Secre_tail"/>
    <property type="match status" value="1"/>
</dbReference>
<dbReference type="OrthoDB" id="975384at2"/>
<dbReference type="Proteomes" id="UP000247345">
    <property type="component" value="Unassembled WGS sequence"/>
</dbReference>
<feature type="domain" description="Secretion system C-terminal sorting" evidence="3">
    <location>
        <begin position="520"/>
        <end position="575"/>
    </location>
</feature>
<accession>A0A2P6CCK1</accession>
<evidence type="ECO:0000256" key="2">
    <source>
        <dbReference type="SAM" id="SignalP"/>
    </source>
</evidence>
<keyword evidence="1 2" id="KW-0732">Signal</keyword>
<evidence type="ECO:0000259" key="3">
    <source>
        <dbReference type="Pfam" id="PF18962"/>
    </source>
</evidence>
<evidence type="ECO:0000313" key="5">
    <source>
        <dbReference type="Proteomes" id="UP000247345"/>
    </source>
</evidence>
<organism evidence="4 5">
    <name type="scientific">Polaribacter butkevichii</name>
    <dbReference type="NCBI Taxonomy" id="218490"/>
    <lineage>
        <taxon>Bacteria</taxon>
        <taxon>Pseudomonadati</taxon>
        <taxon>Bacteroidota</taxon>
        <taxon>Flavobacteriia</taxon>
        <taxon>Flavobacteriales</taxon>
        <taxon>Flavobacteriaceae</taxon>
    </lineage>
</organism>
<dbReference type="NCBIfam" id="TIGR04183">
    <property type="entry name" value="Por_Secre_tail"/>
    <property type="match status" value="1"/>
</dbReference>